<comment type="PTM">
    <text evidence="9">Transiently phosphorylated on a His residue during the reaction cycle. Phosphorylation strongly increases the affinity for substrates and increases the rate of nicotinate D-ribonucleotide production. Dephosphorylation regenerates the low-affinity form of the enzyme, leading to product release.</text>
</comment>
<dbReference type="Gene3D" id="3.20.140.10">
    <property type="entry name" value="nicotinate phosphoribosyltransferase"/>
    <property type="match status" value="1"/>
</dbReference>
<dbReference type="FunFam" id="3.20.20.70:FF:000076">
    <property type="entry name" value="Nicotinate phosphoribosyltransferase"/>
    <property type="match status" value="1"/>
</dbReference>
<name>A0A1N6TLH2_9SPIO</name>
<dbReference type="PIRSF" id="PIRSF000484">
    <property type="entry name" value="NAPRT"/>
    <property type="match status" value="1"/>
</dbReference>
<dbReference type="InterPro" id="IPR041619">
    <property type="entry name" value="NAPRTase_C"/>
</dbReference>
<dbReference type="PANTHER" id="PTHR11098:SF1">
    <property type="entry name" value="NICOTINATE PHOSPHORIBOSYLTRANSFERASE"/>
    <property type="match status" value="1"/>
</dbReference>
<keyword evidence="5 9" id="KW-0436">Ligase</keyword>
<feature type="domain" description="Nicotinate phosphoribosyltransferase N-terminal" evidence="11">
    <location>
        <begin position="7"/>
        <end position="130"/>
    </location>
</feature>
<dbReference type="Pfam" id="PF17767">
    <property type="entry name" value="NAPRTase_N"/>
    <property type="match status" value="1"/>
</dbReference>
<dbReference type="AlphaFoldDB" id="A0A1N6TLH2"/>
<gene>
    <name evidence="13" type="ORF">SAMN05920897_110100</name>
</gene>
<dbReference type="SUPFAM" id="SSF54675">
    <property type="entry name" value="Nicotinate/Quinolinate PRTase N-terminal domain-like"/>
    <property type="match status" value="1"/>
</dbReference>
<protein>
    <recommendedName>
        <fullName evidence="3 9">Nicotinate phosphoribosyltransferase</fullName>
        <ecNumber evidence="3 9">6.3.4.21</ecNumber>
    </recommendedName>
</protein>
<evidence type="ECO:0000256" key="1">
    <source>
        <dbReference type="ARBA" id="ARBA00004952"/>
    </source>
</evidence>
<evidence type="ECO:0000256" key="4">
    <source>
        <dbReference type="ARBA" id="ARBA00022553"/>
    </source>
</evidence>
<dbReference type="SUPFAM" id="SSF51690">
    <property type="entry name" value="Nicotinate/Quinolinate PRTase C-terminal domain-like"/>
    <property type="match status" value="1"/>
</dbReference>
<keyword evidence="4" id="KW-0597">Phosphoprotein</keyword>
<dbReference type="GO" id="GO:0034355">
    <property type="term" value="P:NAD+ biosynthetic process via the salvage pathway"/>
    <property type="evidence" value="ECO:0007669"/>
    <property type="project" value="UniProtKB-ARBA"/>
</dbReference>
<dbReference type="NCBIfam" id="NF009131">
    <property type="entry name" value="PRK12484.1"/>
    <property type="match status" value="1"/>
</dbReference>
<keyword evidence="6 9" id="KW-0662">Pyridine nucleotide biosynthesis</keyword>
<feature type="domain" description="Nicotinate/nicotinamide phosphoribosyltransferase" evidence="10">
    <location>
        <begin position="151"/>
        <end position="315"/>
    </location>
</feature>
<comment type="catalytic activity">
    <reaction evidence="8 9">
        <text>5-phospho-alpha-D-ribose 1-diphosphate + nicotinate + ATP + H2O = nicotinate beta-D-ribonucleotide + ADP + phosphate + diphosphate</text>
        <dbReference type="Rhea" id="RHEA:36163"/>
        <dbReference type="ChEBI" id="CHEBI:15377"/>
        <dbReference type="ChEBI" id="CHEBI:30616"/>
        <dbReference type="ChEBI" id="CHEBI:32544"/>
        <dbReference type="ChEBI" id="CHEBI:33019"/>
        <dbReference type="ChEBI" id="CHEBI:43474"/>
        <dbReference type="ChEBI" id="CHEBI:57502"/>
        <dbReference type="ChEBI" id="CHEBI:58017"/>
        <dbReference type="ChEBI" id="CHEBI:456216"/>
        <dbReference type="EC" id="6.3.4.21"/>
    </reaction>
</comment>
<evidence type="ECO:0000256" key="8">
    <source>
        <dbReference type="ARBA" id="ARBA00048668"/>
    </source>
</evidence>
<evidence type="ECO:0000256" key="7">
    <source>
        <dbReference type="ARBA" id="ARBA00022679"/>
    </source>
</evidence>
<dbReference type="Pfam" id="PF04095">
    <property type="entry name" value="NAPRTase"/>
    <property type="match status" value="1"/>
</dbReference>
<dbReference type="EMBL" id="FTMS01000010">
    <property type="protein sequence ID" value="SIQ54084.1"/>
    <property type="molecule type" value="Genomic_DNA"/>
</dbReference>
<evidence type="ECO:0000259" key="10">
    <source>
        <dbReference type="Pfam" id="PF04095"/>
    </source>
</evidence>
<evidence type="ECO:0000256" key="6">
    <source>
        <dbReference type="ARBA" id="ARBA00022642"/>
    </source>
</evidence>
<dbReference type="NCBIfam" id="TIGR01513">
    <property type="entry name" value="NAPRTase_put"/>
    <property type="match status" value="1"/>
</dbReference>
<evidence type="ECO:0000256" key="3">
    <source>
        <dbReference type="ARBA" id="ARBA00013236"/>
    </source>
</evidence>
<reference evidence="13 14" key="1">
    <citation type="submission" date="2017-01" db="EMBL/GenBank/DDBJ databases">
        <authorList>
            <person name="Mah S.A."/>
            <person name="Swanson W.J."/>
            <person name="Moy G.W."/>
            <person name="Vacquier V.D."/>
        </authorList>
    </citation>
    <scope>NUCLEOTIDE SEQUENCE [LARGE SCALE GENOMIC DNA]</scope>
    <source>
        <strain evidence="13 14">ASpG1</strain>
    </source>
</reference>
<keyword evidence="7 9" id="KW-0808">Transferase</keyword>
<evidence type="ECO:0000256" key="9">
    <source>
        <dbReference type="RuleBase" id="RU365100"/>
    </source>
</evidence>
<evidence type="ECO:0000259" key="11">
    <source>
        <dbReference type="Pfam" id="PF17767"/>
    </source>
</evidence>
<dbReference type="GO" id="GO:0005829">
    <property type="term" value="C:cytosol"/>
    <property type="evidence" value="ECO:0007669"/>
    <property type="project" value="TreeGrafter"/>
</dbReference>
<dbReference type="InterPro" id="IPR036068">
    <property type="entry name" value="Nicotinate_pribotase-like_C"/>
</dbReference>
<dbReference type="NCBIfam" id="NF006695">
    <property type="entry name" value="PRK09243.1-2"/>
    <property type="match status" value="1"/>
</dbReference>
<sequence>MIIKSALLTDLYELTMMQGYHHEGMHRRAVFDMFFRRQPFGGGFSVFAGLADLLEALETIRFLPEELEYLAGLGLFRPEFLDYLASFRFSGDIWAVPEGTLVFPQEPLVRVHATMLEAQLIESLLLNVLNYQTLVATKTARIYLASRGGSIAEFGLRRAQGPDGAMSASRAAYIGGASATSNTLAGMRFAIPVTGTMAHSWVMAFENEEEAFRRYARLYPEQTVLLIDTYDTLGSGIRSAITVGKELQDQGHPVAVRLDSGDIQYLSKAVRKKLDQAGLGDARIAVSNELNEEIIAQLVAAGSPVDMWGVGTQLVTGGSDSALTGVYKMAAKEGPRGTFVPTMKMSDNPEKSTNPGIKQIYRFYGPDDYPLADLIAEEGEDILPGRGYTFYHPAGDYRKTRLDRYERIEPLLTLHMRQGERLGSSPELAGIRQRTMTNLDCLDETYKRIINPHIYKVSLSEQLRRQKDQFFRDL</sequence>
<accession>A0A1N6TLH2</accession>
<dbReference type="InterPro" id="IPR007229">
    <property type="entry name" value="Nic_PRibTrfase-Fam"/>
</dbReference>
<dbReference type="InterPro" id="IPR013785">
    <property type="entry name" value="Aldolase_TIM"/>
</dbReference>
<organism evidence="13 14">
    <name type="scientific">Alkalispirochaeta americana</name>
    <dbReference type="NCBI Taxonomy" id="159291"/>
    <lineage>
        <taxon>Bacteria</taxon>
        <taxon>Pseudomonadati</taxon>
        <taxon>Spirochaetota</taxon>
        <taxon>Spirochaetia</taxon>
        <taxon>Spirochaetales</taxon>
        <taxon>Spirochaetaceae</taxon>
        <taxon>Alkalispirochaeta</taxon>
    </lineage>
</organism>
<dbReference type="Proteomes" id="UP000186400">
    <property type="component" value="Unassembled WGS sequence"/>
</dbReference>
<evidence type="ECO:0000256" key="5">
    <source>
        <dbReference type="ARBA" id="ARBA00022598"/>
    </source>
</evidence>
<keyword evidence="14" id="KW-1185">Reference proteome</keyword>
<dbReference type="InterPro" id="IPR040727">
    <property type="entry name" value="NAPRTase_N"/>
</dbReference>
<evidence type="ECO:0000259" key="12">
    <source>
        <dbReference type="Pfam" id="PF17956"/>
    </source>
</evidence>
<dbReference type="UniPathway" id="UPA00253">
    <property type="reaction ID" value="UER00457"/>
</dbReference>
<dbReference type="PANTHER" id="PTHR11098">
    <property type="entry name" value="NICOTINATE PHOSPHORIBOSYLTRANSFERASE"/>
    <property type="match status" value="1"/>
</dbReference>
<comment type="similarity">
    <text evidence="2 9">Belongs to the NAPRTase family.</text>
</comment>
<dbReference type="Gene3D" id="3.20.20.70">
    <property type="entry name" value="Aldolase class I"/>
    <property type="match status" value="1"/>
</dbReference>
<proteinExistence type="inferred from homology"/>
<dbReference type="Pfam" id="PF17956">
    <property type="entry name" value="NAPRTase_C"/>
    <property type="match status" value="1"/>
</dbReference>
<dbReference type="STRING" id="159291.SAMN05920897_110100"/>
<comment type="pathway">
    <text evidence="1 9">Cofactor biosynthesis; NAD(+) biosynthesis; nicotinate D-ribonucleotide from nicotinate: step 1/1.</text>
</comment>
<evidence type="ECO:0000313" key="13">
    <source>
        <dbReference type="EMBL" id="SIQ54084.1"/>
    </source>
</evidence>
<feature type="domain" description="Nicotinate phosphoribosyltransferase C-terminal" evidence="12">
    <location>
        <begin position="358"/>
        <end position="466"/>
    </location>
</feature>
<dbReference type="GO" id="GO:0047280">
    <property type="term" value="F:nicotinamide phosphoribosyltransferase activity"/>
    <property type="evidence" value="ECO:0007669"/>
    <property type="project" value="UniProtKB-ARBA"/>
</dbReference>
<keyword evidence="13" id="KW-0328">Glycosyltransferase</keyword>
<comment type="function">
    <text evidence="9">Catalyzes the first step in the biosynthesis of NAD from nicotinic acid, the ATP-dependent synthesis of beta-nicotinate D-ribonucleotide from nicotinate and 5-phospho-D-ribose 1-phosphate.</text>
</comment>
<dbReference type="InterPro" id="IPR006405">
    <property type="entry name" value="Nic_PRibTrfase_pncB"/>
</dbReference>
<dbReference type="EC" id="6.3.4.21" evidence="3 9"/>
<evidence type="ECO:0000313" key="14">
    <source>
        <dbReference type="Proteomes" id="UP000186400"/>
    </source>
</evidence>
<dbReference type="CDD" id="cd01570">
    <property type="entry name" value="NAPRTase_A"/>
    <property type="match status" value="1"/>
</dbReference>
<dbReference type="InterPro" id="IPR041525">
    <property type="entry name" value="N/Namide_PRibTrfase"/>
</dbReference>
<evidence type="ECO:0000256" key="2">
    <source>
        <dbReference type="ARBA" id="ARBA00010897"/>
    </source>
</evidence>
<dbReference type="GO" id="GO:0004516">
    <property type="term" value="F:nicotinate phosphoribosyltransferase activity"/>
    <property type="evidence" value="ECO:0007669"/>
    <property type="project" value="UniProtKB-UniRule"/>
</dbReference>